<dbReference type="Proteomes" id="UP000002258">
    <property type="component" value="Chromosome 4"/>
</dbReference>
<dbReference type="eggNOG" id="ENOG502S7R0">
    <property type="taxonomic scope" value="Eukaryota"/>
</dbReference>
<sequence length="233" mass="27445">MFDDQITQDENYLVKTLHDQHPDNGHVIIESTLESLSKNVGNALDDFLSKDSSTFRYNYGRLNGMVPEKSTYFHNQFPRKSTNLDSEYHHTSLDADILSRWIPRSILKIFVPILYFQDLQKEQAQKRLSRKRELDMEYHMTARPVPTLEELNLCASFRGKGVWDRNGTWFCTSQDVSSTPYKQDEFGPKIFKSYNSWITWESNIQNRIEEAKRSEDWDLVKSLRRAKNPPPKM</sequence>
<dbReference type="EMBL" id="CP000498">
    <property type="protein sequence ID" value="ABN66079.2"/>
    <property type="molecule type" value="Genomic_DNA"/>
</dbReference>
<keyword evidence="2" id="KW-1185">Reference proteome</keyword>
<organism evidence="1 2">
    <name type="scientific">Scheffersomyces stipitis (strain ATCC 58785 / CBS 6054 / NBRC 10063 / NRRL Y-11545)</name>
    <name type="common">Yeast</name>
    <name type="synonym">Pichia stipitis</name>
    <dbReference type="NCBI Taxonomy" id="322104"/>
    <lineage>
        <taxon>Eukaryota</taxon>
        <taxon>Fungi</taxon>
        <taxon>Dikarya</taxon>
        <taxon>Ascomycota</taxon>
        <taxon>Saccharomycotina</taxon>
        <taxon>Pichiomycetes</taxon>
        <taxon>Debaryomycetaceae</taxon>
        <taxon>Scheffersomyces</taxon>
    </lineage>
</organism>
<dbReference type="KEGG" id="pic:PICST_31430"/>
<dbReference type="GeneID" id="4838466"/>
<evidence type="ECO:0000313" key="1">
    <source>
        <dbReference type="EMBL" id="ABN66079.2"/>
    </source>
</evidence>
<proteinExistence type="predicted"/>
<gene>
    <name evidence="1" type="ORF">PICST_31430</name>
</gene>
<protein>
    <submittedName>
        <fullName evidence="1">Uncharacterized protein</fullName>
    </submittedName>
</protein>
<dbReference type="AlphaFoldDB" id="A3LTJ5"/>
<dbReference type="InParanoid" id="A3LTJ5"/>
<dbReference type="HOGENOM" id="CLU_103858_0_0_1"/>
<evidence type="ECO:0000313" key="2">
    <source>
        <dbReference type="Proteomes" id="UP000002258"/>
    </source>
</evidence>
<reference evidence="1 2" key="1">
    <citation type="journal article" date="2007" name="Nat. Biotechnol.">
        <title>Genome sequence of the lignocellulose-bioconverting and xylose-fermenting yeast Pichia stipitis.</title>
        <authorList>
            <person name="Jeffries T.W."/>
            <person name="Grigoriev I.V."/>
            <person name="Grimwood J."/>
            <person name="Laplaza J.M."/>
            <person name="Aerts A."/>
            <person name="Salamov A."/>
            <person name="Schmutz J."/>
            <person name="Lindquist E."/>
            <person name="Dehal P."/>
            <person name="Shapiro H."/>
            <person name="Jin Y.S."/>
            <person name="Passoth V."/>
            <person name="Richardson P.M."/>
        </authorList>
    </citation>
    <scope>NUCLEOTIDE SEQUENCE [LARGE SCALE GENOMIC DNA]</scope>
    <source>
        <strain evidence="2">ATCC 58785 / CBS 6054 / NBRC 10063 / NRRL Y-11545</strain>
    </source>
</reference>
<dbReference type="OrthoDB" id="4082867at2759"/>
<name>A3LTJ5_PICST</name>
<dbReference type="OMA" id="GRLNGMV"/>
<accession>A3LTJ5</accession>
<dbReference type="RefSeq" id="XP_001384108.2">
    <property type="nucleotide sequence ID" value="XM_001384071.1"/>
</dbReference>